<keyword evidence="1" id="KW-0812">Transmembrane</keyword>
<reference evidence="2 3" key="1">
    <citation type="submission" date="2018-03" db="EMBL/GenBank/DDBJ databases">
        <title>Genomic Encyclopedia of Type Strains, Phase III (KMG-III): the genomes of soil and plant-associated and newly described type strains.</title>
        <authorList>
            <person name="Whitman W."/>
        </authorList>
    </citation>
    <scope>NUCLEOTIDE SEQUENCE [LARGE SCALE GENOMIC DNA]</scope>
    <source>
        <strain evidence="2 3">CGMCC 1.9313</strain>
    </source>
</reference>
<keyword evidence="1" id="KW-1133">Transmembrane helix</keyword>
<keyword evidence="1" id="KW-0472">Membrane</keyword>
<comment type="caution">
    <text evidence="2">The sequence shown here is derived from an EMBL/GenBank/DDBJ whole genome shotgun (WGS) entry which is preliminary data.</text>
</comment>
<proteinExistence type="predicted"/>
<dbReference type="EMBL" id="PVTH01000001">
    <property type="protein sequence ID" value="PRY55612.1"/>
    <property type="molecule type" value="Genomic_DNA"/>
</dbReference>
<gene>
    <name evidence="2" type="ORF">B0I27_101586</name>
</gene>
<evidence type="ECO:0000313" key="3">
    <source>
        <dbReference type="Proteomes" id="UP000238034"/>
    </source>
</evidence>
<sequence>MTHTNLTNSVFYFGYSILFAFAALKITYTAVKYDNVAAIVGAILMVAFIVMALIEVHRSKNIHRPKRSCGRQDFSFST</sequence>
<dbReference type="Proteomes" id="UP000238034">
    <property type="component" value="Unassembled WGS sequence"/>
</dbReference>
<organism evidence="2 3">
    <name type="scientific">Arcticibacter pallidicorallinus</name>
    <dbReference type="NCBI Taxonomy" id="1259464"/>
    <lineage>
        <taxon>Bacteria</taxon>
        <taxon>Pseudomonadati</taxon>
        <taxon>Bacteroidota</taxon>
        <taxon>Sphingobacteriia</taxon>
        <taxon>Sphingobacteriales</taxon>
        <taxon>Sphingobacteriaceae</taxon>
        <taxon>Arcticibacter</taxon>
    </lineage>
</organism>
<feature type="transmembrane region" description="Helical" evidence="1">
    <location>
        <begin position="12"/>
        <end position="31"/>
    </location>
</feature>
<protein>
    <submittedName>
        <fullName evidence="2">Uncharacterized protein</fullName>
    </submittedName>
</protein>
<dbReference type="AlphaFoldDB" id="A0A2T0UCJ1"/>
<evidence type="ECO:0000256" key="1">
    <source>
        <dbReference type="SAM" id="Phobius"/>
    </source>
</evidence>
<name>A0A2T0UCJ1_9SPHI</name>
<accession>A0A2T0UCJ1</accession>
<feature type="transmembrane region" description="Helical" evidence="1">
    <location>
        <begin position="37"/>
        <end position="56"/>
    </location>
</feature>
<keyword evidence="3" id="KW-1185">Reference proteome</keyword>
<evidence type="ECO:0000313" key="2">
    <source>
        <dbReference type="EMBL" id="PRY55612.1"/>
    </source>
</evidence>